<proteinExistence type="predicted"/>
<keyword evidence="9" id="KW-1185">Reference proteome</keyword>
<dbReference type="CDD" id="cd21121">
    <property type="entry name" value="SPASM_Cmo-like"/>
    <property type="match status" value="1"/>
</dbReference>
<dbReference type="GO" id="GO:0051536">
    <property type="term" value="F:iron-sulfur cluster binding"/>
    <property type="evidence" value="ECO:0007669"/>
    <property type="project" value="UniProtKB-KW"/>
</dbReference>
<evidence type="ECO:0000256" key="2">
    <source>
        <dbReference type="ARBA" id="ARBA00022485"/>
    </source>
</evidence>
<keyword evidence="2" id="KW-0004">4Fe-4S</keyword>
<dbReference type="SFLD" id="SFLDG01387">
    <property type="entry name" value="BtrN-like_SPASM_domain_contain"/>
    <property type="match status" value="1"/>
</dbReference>
<dbReference type="PANTHER" id="PTHR11228">
    <property type="entry name" value="RADICAL SAM DOMAIN PROTEIN"/>
    <property type="match status" value="1"/>
</dbReference>
<keyword evidence="6" id="KW-0411">Iron-sulfur</keyword>
<dbReference type="SFLD" id="SFLDF00570">
    <property type="entry name" value="tungsten_cofactor_oxidoreducas"/>
    <property type="match status" value="1"/>
</dbReference>
<comment type="cofactor">
    <cofactor evidence="1">
        <name>[4Fe-4S] cluster</name>
        <dbReference type="ChEBI" id="CHEBI:49883"/>
    </cofactor>
</comment>
<keyword evidence="4" id="KW-0479">Metal-binding</keyword>
<evidence type="ECO:0000256" key="6">
    <source>
        <dbReference type="ARBA" id="ARBA00023014"/>
    </source>
</evidence>
<dbReference type="Pfam" id="PF13186">
    <property type="entry name" value="SPASM"/>
    <property type="match status" value="1"/>
</dbReference>
<dbReference type="InterPro" id="IPR058240">
    <property type="entry name" value="rSAM_sf"/>
</dbReference>
<dbReference type="GO" id="GO:0003824">
    <property type="term" value="F:catalytic activity"/>
    <property type="evidence" value="ECO:0007669"/>
    <property type="project" value="InterPro"/>
</dbReference>
<dbReference type="InterPro" id="IPR007197">
    <property type="entry name" value="rSAM"/>
</dbReference>
<evidence type="ECO:0000313" key="8">
    <source>
        <dbReference type="EMBL" id="SET67209.1"/>
    </source>
</evidence>
<evidence type="ECO:0000313" key="9">
    <source>
        <dbReference type="Proteomes" id="UP000199568"/>
    </source>
</evidence>
<dbReference type="SUPFAM" id="SSF102114">
    <property type="entry name" value="Radical SAM enzymes"/>
    <property type="match status" value="1"/>
</dbReference>
<dbReference type="PANTHER" id="PTHR11228:SF34">
    <property type="entry name" value="TUNGSTEN-CONTAINING ALDEHYDE FERREDOXIN OXIDOREDUCTASE COFACTOR MODIFYING PROTEIN"/>
    <property type="match status" value="1"/>
</dbReference>
<reference evidence="8 9" key="1">
    <citation type="submission" date="2016-10" db="EMBL/GenBank/DDBJ databases">
        <authorList>
            <person name="de Groot N.N."/>
        </authorList>
    </citation>
    <scope>NUCLEOTIDE SEQUENCE [LARGE SCALE GENOMIC DNA]</scope>
    <source>
        <strain evidence="8 9">DSM 18979</strain>
    </source>
</reference>
<dbReference type="PROSITE" id="PS51918">
    <property type="entry name" value="RADICAL_SAM"/>
    <property type="match status" value="1"/>
</dbReference>
<dbReference type="CDD" id="cd01335">
    <property type="entry name" value="Radical_SAM"/>
    <property type="match status" value="1"/>
</dbReference>
<evidence type="ECO:0000256" key="4">
    <source>
        <dbReference type="ARBA" id="ARBA00022723"/>
    </source>
</evidence>
<dbReference type="InterPro" id="IPR034391">
    <property type="entry name" value="AdoMet-like_SPASM_containing"/>
</dbReference>
<dbReference type="SFLD" id="SFLDS00029">
    <property type="entry name" value="Radical_SAM"/>
    <property type="match status" value="1"/>
</dbReference>
<evidence type="ECO:0000256" key="5">
    <source>
        <dbReference type="ARBA" id="ARBA00023004"/>
    </source>
</evidence>
<feature type="domain" description="Radical SAM core" evidence="7">
    <location>
        <begin position="52"/>
        <end position="288"/>
    </location>
</feature>
<dbReference type="RefSeq" id="WP_330387944.1">
    <property type="nucleotide sequence ID" value="NZ_FOHU01000019.1"/>
</dbReference>
<evidence type="ECO:0000256" key="3">
    <source>
        <dbReference type="ARBA" id="ARBA00022691"/>
    </source>
</evidence>
<gene>
    <name evidence="8" type="ORF">SAMN05660297_03095</name>
</gene>
<dbReference type="InterPro" id="IPR027604">
    <property type="entry name" value="W_rSAM_matur"/>
</dbReference>
<dbReference type="InterPro" id="IPR023885">
    <property type="entry name" value="4Fe4S-binding_SPASM_dom"/>
</dbReference>
<dbReference type="GO" id="GO:0046872">
    <property type="term" value="F:metal ion binding"/>
    <property type="evidence" value="ECO:0007669"/>
    <property type="project" value="UniProtKB-KW"/>
</dbReference>
<evidence type="ECO:0000259" key="7">
    <source>
        <dbReference type="PROSITE" id="PS51918"/>
    </source>
</evidence>
<dbReference type="InterPro" id="IPR013785">
    <property type="entry name" value="Aldolase_TIM"/>
</dbReference>
<dbReference type="AlphaFoldDB" id="A0A1I0G969"/>
<dbReference type="Proteomes" id="UP000199568">
    <property type="component" value="Unassembled WGS sequence"/>
</dbReference>
<keyword evidence="3" id="KW-0949">S-adenosyl-L-methionine</keyword>
<accession>A0A1I0G969</accession>
<name>A0A1I0G969_9FIRM</name>
<dbReference type="SFLD" id="SFLDG01067">
    <property type="entry name" value="SPASM/twitch_domain_containing"/>
    <property type="match status" value="1"/>
</dbReference>
<evidence type="ECO:0000256" key="1">
    <source>
        <dbReference type="ARBA" id="ARBA00001966"/>
    </source>
</evidence>
<dbReference type="Gene3D" id="3.20.20.70">
    <property type="entry name" value="Aldolase class I"/>
    <property type="match status" value="2"/>
</dbReference>
<dbReference type="Pfam" id="PF04055">
    <property type="entry name" value="Radical_SAM"/>
    <property type="match status" value="1"/>
</dbReference>
<protein>
    <submittedName>
        <fullName evidence="8">Radical SAM superfamily enzyme, MoaA/NifB/PqqE/SkfB family</fullName>
    </submittedName>
</protein>
<dbReference type="STRING" id="426128.SAMN05660297_03095"/>
<organism evidence="8 9">
    <name type="scientific">Natronincola peptidivorans</name>
    <dbReference type="NCBI Taxonomy" id="426128"/>
    <lineage>
        <taxon>Bacteria</taxon>
        <taxon>Bacillati</taxon>
        <taxon>Bacillota</taxon>
        <taxon>Clostridia</taxon>
        <taxon>Peptostreptococcales</taxon>
        <taxon>Natronincolaceae</taxon>
        <taxon>Natronincola</taxon>
    </lineage>
</organism>
<dbReference type="EMBL" id="FOHU01000019">
    <property type="protein sequence ID" value="SET67209.1"/>
    <property type="molecule type" value="Genomic_DNA"/>
</dbReference>
<keyword evidence="5" id="KW-0408">Iron</keyword>
<dbReference type="InterPro" id="IPR050377">
    <property type="entry name" value="Radical_SAM_PqqE_MftC-like"/>
</dbReference>
<sequence length="418" mass="47313">MGEKRLIQETAALDKKGNLVLPEAVLNQLGLSDLNDVKIMVKGNQVEILPNIHSLAKVYIEPTAKCNLSCKTCIRNTWNETMGEMDIEVFDSLIQQLKKFNGLQTIMFGGFGEPTHHSRIIYMIKKAKALGVKVEITTNGTLLDEEMIRGLFEGQLDTLWISFDGTDDEKFDEVREGASFTDVLERLKLLKRISNSYDHEIQLGIAFVAMKSNVKELANLHRLISRVGAKKALISNVLPYDRNMLDEMLCTRVVSEGVSYTSHNEPEIRVPKFDYNETTKDALHLLYRCNRNINPMGHTIHNQERGCRFIKERCTFIRWDGKVAPCMGLLHDHVTYLERCDRKIDAHVLGDITQQALLDIWNSEEYSSFRDSVDTFNFSPCQSCGGCDNVESNKEDCFGNKAPVCGACLWAHGVVQCP</sequence>